<protein>
    <submittedName>
        <fullName evidence="3">Putative transposase</fullName>
    </submittedName>
</protein>
<dbReference type="Pfam" id="PF04986">
    <property type="entry name" value="Y2_Tnp"/>
    <property type="match status" value="1"/>
</dbReference>
<evidence type="ECO:0000313" key="4">
    <source>
        <dbReference type="Proteomes" id="UP000190080"/>
    </source>
</evidence>
<dbReference type="PANTHER" id="PTHR37023">
    <property type="entry name" value="TRANSPOSASE"/>
    <property type="match status" value="1"/>
</dbReference>
<evidence type="ECO:0000313" key="3">
    <source>
        <dbReference type="EMBL" id="OPJ54540.1"/>
    </source>
</evidence>
<dbReference type="AlphaFoldDB" id="A0A1V4I3U9"/>
<evidence type="ECO:0000259" key="2">
    <source>
        <dbReference type="Pfam" id="PF14319"/>
    </source>
</evidence>
<gene>
    <name evidence="3" type="ORF">CLORY_45730</name>
</gene>
<dbReference type="GO" id="GO:0003677">
    <property type="term" value="F:DNA binding"/>
    <property type="evidence" value="ECO:0007669"/>
    <property type="project" value="InterPro"/>
</dbReference>
<evidence type="ECO:0000259" key="1">
    <source>
        <dbReference type="Pfam" id="PF04986"/>
    </source>
</evidence>
<dbReference type="InterPro" id="IPR026889">
    <property type="entry name" value="Zn_Tnp"/>
</dbReference>
<feature type="domain" description="Transposase IS801/IS1294" evidence="1">
    <location>
        <begin position="147"/>
        <end position="317"/>
    </location>
</feature>
<organism evidence="3 4">
    <name type="scientific">Clostridium oryzae</name>
    <dbReference type="NCBI Taxonomy" id="1450648"/>
    <lineage>
        <taxon>Bacteria</taxon>
        <taxon>Bacillati</taxon>
        <taxon>Bacillota</taxon>
        <taxon>Clostridia</taxon>
        <taxon>Eubacteriales</taxon>
        <taxon>Clostridiaceae</taxon>
        <taxon>Clostridium</taxon>
    </lineage>
</organism>
<dbReference type="GO" id="GO:0006313">
    <property type="term" value="P:DNA transposition"/>
    <property type="evidence" value="ECO:0007669"/>
    <property type="project" value="InterPro"/>
</dbReference>
<proteinExistence type="predicted"/>
<dbReference type="EMBL" id="MZGV01000155">
    <property type="protein sequence ID" value="OPJ54540.1"/>
    <property type="molecule type" value="Genomic_DNA"/>
</dbReference>
<dbReference type="GO" id="GO:0004803">
    <property type="term" value="F:transposase activity"/>
    <property type="evidence" value="ECO:0007669"/>
    <property type="project" value="InterPro"/>
</dbReference>
<dbReference type="Proteomes" id="UP000190080">
    <property type="component" value="Unassembled WGS sequence"/>
</dbReference>
<name>A0A1V4I3U9_9CLOT</name>
<comment type="caution">
    <text evidence="3">The sequence shown here is derived from an EMBL/GenBank/DDBJ whole genome shotgun (WGS) entry which is preliminary data.</text>
</comment>
<keyword evidence="4" id="KW-1185">Reference proteome</keyword>
<dbReference type="OrthoDB" id="9791273at2"/>
<dbReference type="InterPro" id="IPR007069">
    <property type="entry name" value="Transposase_32"/>
</dbReference>
<sequence>MVDKKITVKEILVDKYQDFKNKYWSKVPRNMREHIDNTVKKALQCGDIKKGFAEYVCPKCGASTKVGFTCKSKFCNKCGRLYTMKWAEKQEKNMLRVGHRHSVFTMPDELRNFFYSRKELLKELQDGVYNVINYWYNKNKNEKYEVGVIAVVHTFGRDLKWNPHVHALVTEGAINKETNWWKPVEYIPYPYLKKAWQKVLLDIIKKNFNSYKTRQLVSKLYKKYPKGFYVNAKRRLDDTKQAVKYIGRYLARAAIAEYRIIKYEKEIVTFWYADHDDGHKVIVSEGVLEFIGKITQHIMPKGLRTVRRYGVYARKKNKLSMQIVQLYNFMKQMTIETILKDKKKQDEKKKTWKERIIENFGENPLMCKKCKEEKILWKIWHKDYGVIYDIRETMNEEDILYETQNGRTQIHRKILQISML</sequence>
<reference evidence="3 4" key="1">
    <citation type="submission" date="2017-03" db="EMBL/GenBank/DDBJ databases">
        <title>Genome sequence of Clostridium oryzae DSM 28571.</title>
        <authorList>
            <person name="Poehlein A."/>
            <person name="Daniel R."/>
        </authorList>
    </citation>
    <scope>NUCLEOTIDE SEQUENCE [LARGE SCALE GENOMIC DNA]</scope>
    <source>
        <strain evidence="3 4">DSM 28571</strain>
    </source>
</reference>
<dbReference type="Pfam" id="PF14319">
    <property type="entry name" value="Zn_Tnp_IS91"/>
    <property type="match status" value="1"/>
</dbReference>
<dbReference type="STRING" id="1450648.CLORY_45730"/>
<feature type="domain" description="Transposase zinc-binding" evidence="2">
    <location>
        <begin position="17"/>
        <end position="106"/>
    </location>
</feature>
<accession>A0A1V4I3U9</accession>
<dbReference type="RefSeq" id="WP_079428879.1">
    <property type="nucleotide sequence ID" value="NZ_MZGV01000155.1"/>
</dbReference>
<dbReference type="PANTHER" id="PTHR37023:SF1">
    <property type="entry name" value="ISSOD25 TRANSPOSASE TNPA_ISSOD25"/>
    <property type="match status" value="1"/>
</dbReference>